<dbReference type="RefSeq" id="WP_310865945.1">
    <property type="nucleotide sequence ID" value="NZ_JAVLSF010000160.1"/>
</dbReference>
<evidence type="ECO:0000313" key="2">
    <source>
        <dbReference type="Proteomes" id="UP001268610"/>
    </source>
</evidence>
<protein>
    <submittedName>
        <fullName evidence="1">Uncharacterized protein</fullName>
    </submittedName>
</protein>
<proteinExistence type="predicted"/>
<reference evidence="1" key="1">
    <citation type="submission" date="2023-04" db="EMBL/GenBank/DDBJ databases">
        <title>Genomic characterization of faba bean (Vicia faba) microsymbionts in Mexican soils.</title>
        <authorList>
            <person name="Rivera Orduna F.N."/>
            <person name="Guevara-Luna J."/>
            <person name="Yan J."/>
            <person name="Arroyo-Herrera I."/>
            <person name="Li Y."/>
            <person name="Vasquez-Murrieta M.S."/>
            <person name="Wang E.T."/>
        </authorList>
    </citation>
    <scope>NUCLEOTIDE SEQUENCE</scope>
    <source>
        <strain evidence="1">CH26</strain>
    </source>
</reference>
<dbReference type="EMBL" id="JAVLSF010000160">
    <property type="protein sequence ID" value="MDR9777756.1"/>
    <property type="molecule type" value="Genomic_DNA"/>
</dbReference>
<gene>
    <name evidence="1" type="ORF">RJJ65_35060</name>
</gene>
<dbReference type="Proteomes" id="UP001268610">
    <property type="component" value="Unassembled WGS sequence"/>
</dbReference>
<organism evidence="1 2">
    <name type="scientific">Rhizobium hidalgonense</name>
    <dbReference type="NCBI Taxonomy" id="1538159"/>
    <lineage>
        <taxon>Bacteria</taxon>
        <taxon>Pseudomonadati</taxon>
        <taxon>Pseudomonadota</taxon>
        <taxon>Alphaproteobacteria</taxon>
        <taxon>Hyphomicrobiales</taxon>
        <taxon>Rhizobiaceae</taxon>
        <taxon>Rhizobium/Agrobacterium group</taxon>
        <taxon>Rhizobium</taxon>
    </lineage>
</organism>
<dbReference type="AlphaFoldDB" id="A0AAJ2GZD9"/>
<accession>A0AAJ2GZD9</accession>
<sequence>MMMGRDNRFKFLQVIPELNVGGAERVVLELTKGLERRGEKVGVAHLLDETKLMAQYSELSIPFFNLNISKKNPISFI</sequence>
<comment type="caution">
    <text evidence="1">The sequence shown here is derived from an EMBL/GenBank/DDBJ whole genome shotgun (WGS) entry which is preliminary data.</text>
</comment>
<feature type="non-terminal residue" evidence="1">
    <location>
        <position position="77"/>
    </location>
</feature>
<evidence type="ECO:0000313" key="1">
    <source>
        <dbReference type="EMBL" id="MDR9777756.1"/>
    </source>
</evidence>
<name>A0AAJ2GZD9_9HYPH</name>